<dbReference type="Gene3D" id="1.20.1600.10">
    <property type="entry name" value="Outer membrane efflux proteins (OEP)"/>
    <property type="match status" value="1"/>
</dbReference>
<accession>A0A7M1S224</accession>
<dbReference type="RefSeq" id="WP_197547947.1">
    <property type="nucleotide sequence ID" value="NZ_CP063164.1"/>
</dbReference>
<sequence>MTGKFFFLVSVLLTLTNADNSIIPFYKEALKTLSYQNIYILQQKSRTLSIEAKKKQQYLNLDTGIMYGSTSAKLLNHHFNNTDIGITDTIDLFGKSVEEIRLIQLQMKEDRLLLQVQKEKLFLSLLSMITAYRASEEKLHIYRKLYQTQYTLLNAVRSAVKAGDMSMIELTRLENTIALAKSQMDQEKETVTVMKEQLKLFSPHHTIPRPVSSTLHSSLHRFIANSPQLKLNDNRAKQSLQKIKRLEQSWIPDAVISANQQFNDDPTAYGNNYTLSMGLNMHFDGSISSIVEKQKVEALKIKSQKKSLEIERKIQYITWKNQYETAKKSFTSLSKTLKEANITLKNMRTAYLKHYIDLNTYLQTIEGSLAVHEAQINAKYKMIRNALILNTLSNGVIYE</sequence>
<organism evidence="2 3">
    <name type="scientific">Sulfurovum indicum</name>
    <dbReference type="NCBI Taxonomy" id="2779528"/>
    <lineage>
        <taxon>Bacteria</taxon>
        <taxon>Pseudomonadati</taxon>
        <taxon>Campylobacterota</taxon>
        <taxon>Epsilonproteobacteria</taxon>
        <taxon>Campylobacterales</taxon>
        <taxon>Sulfurovaceae</taxon>
        <taxon>Sulfurovum</taxon>
    </lineage>
</organism>
<evidence type="ECO:0000313" key="2">
    <source>
        <dbReference type="EMBL" id="QOR61274.1"/>
    </source>
</evidence>
<name>A0A7M1S224_9BACT</name>
<evidence type="ECO:0000256" key="1">
    <source>
        <dbReference type="SAM" id="Coils"/>
    </source>
</evidence>
<proteinExistence type="predicted"/>
<gene>
    <name evidence="2" type="ORF">IMZ28_07400</name>
</gene>
<dbReference type="SUPFAM" id="SSF56954">
    <property type="entry name" value="Outer membrane efflux proteins (OEP)"/>
    <property type="match status" value="1"/>
</dbReference>
<protein>
    <submittedName>
        <fullName evidence="2">TolC family protein</fullName>
    </submittedName>
</protein>
<evidence type="ECO:0000313" key="3">
    <source>
        <dbReference type="Proteomes" id="UP000595074"/>
    </source>
</evidence>
<dbReference type="Proteomes" id="UP000595074">
    <property type="component" value="Chromosome"/>
</dbReference>
<reference evidence="2 3" key="1">
    <citation type="submission" date="2020-10" db="EMBL/GenBank/DDBJ databases">
        <title>The genome of sulfurovum sp.</title>
        <authorList>
            <person name="Xie S."/>
            <person name="Shao Z."/>
            <person name="Jiang L."/>
        </authorList>
    </citation>
    <scope>NUCLEOTIDE SEQUENCE [LARGE SCALE GENOMIC DNA]</scope>
    <source>
        <strain evidence="2 3">ST-419</strain>
    </source>
</reference>
<keyword evidence="3" id="KW-1185">Reference proteome</keyword>
<dbReference type="GO" id="GO:0015562">
    <property type="term" value="F:efflux transmembrane transporter activity"/>
    <property type="evidence" value="ECO:0007669"/>
    <property type="project" value="InterPro"/>
</dbReference>
<dbReference type="KEGG" id="sinu:IMZ28_07400"/>
<keyword evidence="1" id="KW-0175">Coiled coil</keyword>
<dbReference type="AlphaFoldDB" id="A0A7M1S224"/>
<dbReference type="EMBL" id="CP063164">
    <property type="protein sequence ID" value="QOR61274.1"/>
    <property type="molecule type" value="Genomic_DNA"/>
</dbReference>
<feature type="coiled-coil region" evidence="1">
    <location>
        <begin position="170"/>
        <end position="197"/>
    </location>
</feature>